<feature type="signal peptide" evidence="10">
    <location>
        <begin position="1"/>
        <end position="28"/>
    </location>
</feature>
<evidence type="ECO:0000259" key="12">
    <source>
        <dbReference type="Pfam" id="PF13954"/>
    </source>
</evidence>
<dbReference type="GO" id="GO:0009279">
    <property type="term" value="C:cell outer membrane"/>
    <property type="evidence" value="ECO:0007669"/>
    <property type="project" value="UniProtKB-SubCell"/>
</dbReference>
<evidence type="ECO:0000256" key="3">
    <source>
        <dbReference type="ARBA" id="ARBA00022448"/>
    </source>
</evidence>
<dbReference type="Gene3D" id="2.60.40.3110">
    <property type="match status" value="1"/>
</dbReference>
<dbReference type="InterPro" id="IPR000015">
    <property type="entry name" value="Fimb_usher"/>
</dbReference>
<keyword evidence="9" id="KW-0998">Cell outer membrane</keyword>
<dbReference type="Pfam" id="PF00577">
    <property type="entry name" value="Usher"/>
    <property type="match status" value="1"/>
</dbReference>
<dbReference type="FunFam" id="2.60.40.3110:FF:000001">
    <property type="entry name" value="Putative fimbrial outer membrane usher"/>
    <property type="match status" value="1"/>
</dbReference>
<keyword evidence="7 10" id="KW-0732">Signal</keyword>
<comment type="subcellular location">
    <subcellularLocation>
        <location evidence="1">Cell outer membrane</location>
        <topology evidence="1">Multi-pass membrane protein</topology>
    </subcellularLocation>
</comment>
<dbReference type="PANTHER" id="PTHR30451">
    <property type="entry name" value="OUTER MEMBRANE USHER PROTEIN"/>
    <property type="match status" value="1"/>
</dbReference>
<dbReference type="Gene3D" id="2.60.40.2070">
    <property type="match status" value="1"/>
</dbReference>
<proteinExistence type="inferred from homology"/>
<dbReference type="AlphaFoldDB" id="A0AAW9PMK6"/>
<dbReference type="Pfam" id="PF13954">
    <property type="entry name" value="PapC_N"/>
    <property type="match status" value="1"/>
</dbReference>
<feature type="domain" description="PapC N-terminal" evidence="12">
    <location>
        <begin position="32"/>
        <end position="181"/>
    </location>
</feature>
<dbReference type="PANTHER" id="PTHR30451:SF21">
    <property type="entry name" value="FIMBRIAL USHER DOMAIN-CONTAINING PROTEIN YDET-RELATED"/>
    <property type="match status" value="1"/>
</dbReference>
<dbReference type="FunFam" id="2.60.40.2610:FF:000001">
    <property type="entry name" value="Outer membrane fimbrial usher protein"/>
    <property type="match status" value="1"/>
</dbReference>
<keyword evidence="6" id="KW-0812">Transmembrane</keyword>
<evidence type="ECO:0000256" key="4">
    <source>
        <dbReference type="ARBA" id="ARBA00022452"/>
    </source>
</evidence>
<keyword evidence="5" id="KW-1029">Fimbrium biogenesis</keyword>
<name>A0AAW9PMK6_KLEVA</name>
<dbReference type="InterPro" id="IPR025885">
    <property type="entry name" value="PapC_N"/>
</dbReference>
<evidence type="ECO:0000256" key="6">
    <source>
        <dbReference type="ARBA" id="ARBA00022692"/>
    </source>
</evidence>
<feature type="domain" description="PapC-like C-terminal" evidence="11">
    <location>
        <begin position="765"/>
        <end position="829"/>
    </location>
</feature>
<accession>A0AAW9PMK6</accession>
<evidence type="ECO:0000256" key="1">
    <source>
        <dbReference type="ARBA" id="ARBA00004571"/>
    </source>
</evidence>
<dbReference type="GeneID" id="93275454"/>
<keyword evidence="3" id="KW-0813">Transport</keyword>
<keyword evidence="8" id="KW-0472">Membrane</keyword>
<evidence type="ECO:0000256" key="5">
    <source>
        <dbReference type="ARBA" id="ARBA00022558"/>
    </source>
</evidence>
<evidence type="ECO:0000256" key="10">
    <source>
        <dbReference type="SAM" id="SignalP"/>
    </source>
</evidence>
<dbReference type="InterPro" id="IPR037224">
    <property type="entry name" value="PapC_N_sf"/>
</dbReference>
<dbReference type="Proteomes" id="UP001176846">
    <property type="component" value="Unassembled WGS sequence"/>
</dbReference>
<evidence type="ECO:0000256" key="9">
    <source>
        <dbReference type="ARBA" id="ARBA00023237"/>
    </source>
</evidence>
<dbReference type="RefSeq" id="WP_022064652.1">
    <property type="nucleotide sequence ID" value="NZ_AP024592.1"/>
</dbReference>
<dbReference type="GO" id="GO:0015473">
    <property type="term" value="F:fimbrial usher porin activity"/>
    <property type="evidence" value="ECO:0007669"/>
    <property type="project" value="InterPro"/>
</dbReference>
<reference evidence="13" key="1">
    <citation type="journal article" date="2023" name="Nat. Commun.">
        <title>Genomic dissection of endemic carbapenem resistance reveals metallo-beta-lactamase dissemination through clonal, plasmid and integron transfer.</title>
        <authorList>
            <person name="Macesic N."/>
            <person name="Hawkey J."/>
            <person name="Vezina B."/>
            <person name="Wisniewski J.A."/>
            <person name="Cottingham H."/>
            <person name="Blakeway L.V."/>
            <person name="Harshegyi T."/>
            <person name="Pragastis K."/>
            <person name="Badoordeen G.Z."/>
            <person name="Dennison A."/>
            <person name="Spelman D.W."/>
            <person name="Jenney A.W.J."/>
            <person name="Peleg A.Y."/>
        </authorList>
    </citation>
    <scope>NUCLEOTIDE SEQUENCE</scope>
    <source>
        <strain evidence="13">CPO071</strain>
    </source>
</reference>
<evidence type="ECO:0000259" key="11">
    <source>
        <dbReference type="Pfam" id="PF13953"/>
    </source>
</evidence>
<dbReference type="PROSITE" id="PS51257">
    <property type="entry name" value="PROKAR_LIPOPROTEIN"/>
    <property type="match status" value="1"/>
</dbReference>
<dbReference type="EMBL" id="JARTTN020000001">
    <property type="protein sequence ID" value="MEC6059737.1"/>
    <property type="molecule type" value="Genomic_DNA"/>
</dbReference>
<dbReference type="Pfam" id="PF13953">
    <property type="entry name" value="PapC_C"/>
    <property type="match status" value="1"/>
</dbReference>
<reference evidence="13" key="2">
    <citation type="submission" date="2024-01" db="EMBL/GenBank/DDBJ databases">
        <authorList>
            <person name="Macesic N."/>
        </authorList>
    </citation>
    <scope>NUCLEOTIDE SEQUENCE</scope>
    <source>
        <strain evidence="13">CPO071</strain>
    </source>
</reference>
<sequence length="845" mass="92812">MVVKFRYTTYSLALMSACLTCLSSNVIARDFFNPAFLNGMNGSDRVPDLSAFEHENSQSPGKYRVDIIVNDAFIDTRDVEFTTKTNSSGKDSSTLQPCLSVKDFRAFGIRTDSFPNLIDNTLGCADISVIPEATYEFIFNTQTLRFNLPQAALSPAIRGYVSPDQFDDGITALLMNYQFNGSNSYARRSNISDTENYNLNMQPGLNLGPWRLRNYTTWNKSDSDSSSGDWDTVYTYVERNIPTIKSVLTMGESSSNADIFDSVPFTGAQLATDDQMDADSIQGYAPVVRGIARTNAKVLIKQNGYLIYQSYVRPGAFEISDMYSTGGSGDLYVTVEESDGSRQEFVVPYASLPVLRREGSLKYSITSGQYRPYDGAVDETPFTQATASYGLPYGATTFGGFQSSSKYQSVAVGIGQNMGDFGAVSVDVTQAWSTLKNQDKTSGQSWRIRYSKNLTDIGTNLSIAGYRYSTSGYNTLGDVLNSYRNSGSYSYDRVRNRTEATISQNMGRSLGSLTLNGVVEDYWNEDRRNTSLSVGYNNTWKLVNYSLNYSYNRSSQINGDSNRHYDSDKLFSLTLSLPFSSLLPNTWVTYSMNTGNPGSTTNSVGLNGTTLADNNLSWNVQQSYDNEQYASGSAGMDYSGTYGEVFGSYDYDHNAQRVNYGASGSVVLHENGLTFGQQLGDTAALVKAPGVTDTRILNETGVKTDFRGYAIVPYLTPYRYNEVMLDSETFADNVDMDITSQKVVPTRGAISRANFSGNVGLRAIIRLVDTLNNPLPFGATVSDPAQENYSSIVNDNGMVYLTGLQETGSLKVQWGKKSTQMCTAAFSLQTAAQNAGITQSQAVCR</sequence>
<evidence type="ECO:0000313" key="13">
    <source>
        <dbReference type="EMBL" id="MEC6059737.1"/>
    </source>
</evidence>
<organism evidence="13 14">
    <name type="scientific">Klebsiella variicola</name>
    <dbReference type="NCBI Taxonomy" id="244366"/>
    <lineage>
        <taxon>Bacteria</taxon>
        <taxon>Pseudomonadati</taxon>
        <taxon>Pseudomonadota</taxon>
        <taxon>Gammaproteobacteria</taxon>
        <taxon>Enterobacterales</taxon>
        <taxon>Enterobacteriaceae</taxon>
        <taxon>Klebsiella/Raoultella group</taxon>
        <taxon>Klebsiella</taxon>
        <taxon>Klebsiella pneumoniae complex</taxon>
    </lineage>
</organism>
<evidence type="ECO:0000256" key="7">
    <source>
        <dbReference type="ARBA" id="ARBA00022729"/>
    </source>
</evidence>
<dbReference type="InterPro" id="IPR025949">
    <property type="entry name" value="PapC-like_C"/>
</dbReference>
<dbReference type="Gene3D" id="3.10.20.410">
    <property type="match status" value="1"/>
</dbReference>
<dbReference type="SUPFAM" id="SSF141729">
    <property type="entry name" value="FimD N-terminal domain-like"/>
    <property type="match status" value="1"/>
</dbReference>
<comment type="caution">
    <text evidence="13">The sequence shown here is derived from an EMBL/GenBank/DDBJ whole genome shotgun (WGS) entry which is preliminary data.</text>
</comment>
<dbReference type="InterPro" id="IPR042186">
    <property type="entry name" value="FimD_plug_dom"/>
</dbReference>
<comment type="similarity">
    <text evidence="2">Belongs to the fimbrial export usher family.</text>
</comment>
<dbReference type="InterPro" id="IPR043142">
    <property type="entry name" value="PapC-like_C_sf"/>
</dbReference>
<evidence type="ECO:0000256" key="2">
    <source>
        <dbReference type="ARBA" id="ARBA00008064"/>
    </source>
</evidence>
<dbReference type="GO" id="GO:0009297">
    <property type="term" value="P:pilus assembly"/>
    <property type="evidence" value="ECO:0007669"/>
    <property type="project" value="InterPro"/>
</dbReference>
<protein>
    <submittedName>
        <fullName evidence="13">Fimbria/pilus outer membrane usher protein</fullName>
    </submittedName>
</protein>
<evidence type="ECO:0000256" key="8">
    <source>
        <dbReference type="ARBA" id="ARBA00023136"/>
    </source>
</evidence>
<feature type="chain" id="PRO_5043824492" evidence="10">
    <location>
        <begin position="29"/>
        <end position="845"/>
    </location>
</feature>
<dbReference type="Gene3D" id="2.60.40.2610">
    <property type="entry name" value="Outer membrane usher protein FimD, plug domain"/>
    <property type="match status" value="1"/>
</dbReference>
<gene>
    <name evidence="13" type="ORF">QAB22_024900</name>
</gene>
<evidence type="ECO:0000313" key="14">
    <source>
        <dbReference type="Proteomes" id="UP001176846"/>
    </source>
</evidence>
<keyword evidence="4" id="KW-1134">Transmembrane beta strand</keyword>